<evidence type="ECO:0000256" key="3">
    <source>
        <dbReference type="SAM" id="SignalP"/>
    </source>
</evidence>
<feature type="transmembrane region" description="Helical" evidence="2">
    <location>
        <begin position="319"/>
        <end position="342"/>
    </location>
</feature>
<evidence type="ECO:0000256" key="1">
    <source>
        <dbReference type="SAM" id="MobiDB-lite"/>
    </source>
</evidence>
<evidence type="ECO:0000256" key="2">
    <source>
        <dbReference type="SAM" id="Phobius"/>
    </source>
</evidence>
<keyword evidence="2" id="KW-1133">Transmembrane helix</keyword>
<feature type="signal peptide" evidence="3">
    <location>
        <begin position="1"/>
        <end position="16"/>
    </location>
</feature>
<reference evidence="4" key="1">
    <citation type="submission" date="2021-02" db="EMBL/GenBank/DDBJ databases">
        <authorList>
            <person name="Nowell W R."/>
        </authorList>
    </citation>
    <scope>NUCLEOTIDE SEQUENCE</scope>
</reference>
<dbReference type="Proteomes" id="UP000663852">
    <property type="component" value="Unassembled WGS sequence"/>
</dbReference>
<keyword evidence="6" id="KW-1185">Reference proteome</keyword>
<dbReference type="Proteomes" id="UP000663828">
    <property type="component" value="Unassembled WGS sequence"/>
</dbReference>
<dbReference type="OrthoDB" id="10046116at2759"/>
<feature type="chain" id="PRO_5036409802" evidence="3">
    <location>
        <begin position="17"/>
        <end position="477"/>
    </location>
</feature>
<gene>
    <name evidence="4" type="ORF">EDS130_LOCUS10494</name>
    <name evidence="5" type="ORF">XAT740_LOCUS48418</name>
</gene>
<comment type="caution">
    <text evidence="4">The sequence shown here is derived from an EMBL/GenBank/DDBJ whole genome shotgun (WGS) entry which is preliminary data.</text>
</comment>
<dbReference type="AlphaFoldDB" id="A0A814APG8"/>
<name>A0A814APG8_ADIRI</name>
<dbReference type="EMBL" id="CAJNOJ010000036">
    <property type="protein sequence ID" value="CAF0915477.1"/>
    <property type="molecule type" value="Genomic_DNA"/>
</dbReference>
<accession>A0A814APG8</accession>
<evidence type="ECO:0000313" key="5">
    <source>
        <dbReference type="EMBL" id="CAF1607151.1"/>
    </source>
</evidence>
<keyword evidence="2" id="KW-0812">Transmembrane</keyword>
<feature type="compositionally biased region" description="Polar residues" evidence="1">
    <location>
        <begin position="461"/>
        <end position="477"/>
    </location>
</feature>
<protein>
    <submittedName>
        <fullName evidence="4">Uncharacterized protein</fullName>
    </submittedName>
</protein>
<evidence type="ECO:0000313" key="7">
    <source>
        <dbReference type="Proteomes" id="UP000663852"/>
    </source>
</evidence>
<sequence>MVIVFLVLLYIHTVRCQSTIVTPTFVSNCSFSNSTYLSNAAVSDQFLFINRTSITLIASYAFTISSTFELGLIYPFSSSNYLVPFPIIFNCAAIVNSCQLKTMIVASVSTRDSETIPVELTSFNYTKTTTNMLFNQMSIFLRQGRYQLSNCSLNNGQEMTDPQTIFDIQILYEKSVGTLCDPSTTICGSPSLTTCSSSKCACRSSSSSIVSYSGSLYCADAMNISDCHIFPSRCIFWCNQTSNYLCICPSDTRRNQLNHVYVCELLNSTNCSLDDDIRRCPSGQCCINGRCTDCAPATTITTSKMLNIQENSVDDRLRIALGVIAGLLVTSVIILLGAFCWLRRRQKMCRLSAEKSLESSSSSSLYISPIQQQGKYTSSVSPIYQLSYNNFNKTNTFYRTDSFRQAVGLGQHDKQFTEHVSTKRDSFVQEKDGWSSPTSSTLEYVVPTINNENTNNNNNNQHQRSNCSSPSILTYAV</sequence>
<evidence type="ECO:0000313" key="6">
    <source>
        <dbReference type="Proteomes" id="UP000663828"/>
    </source>
</evidence>
<keyword evidence="3" id="KW-0732">Signal</keyword>
<evidence type="ECO:0000313" key="4">
    <source>
        <dbReference type="EMBL" id="CAF0915477.1"/>
    </source>
</evidence>
<organism evidence="4 7">
    <name type="scientific">Adineta ricciae</name>
    <name type="common">Rotifer</name>
    <dbReference type="NCBI Taxonomy" id="249248"/>
    <lineage>
        <taxon>Eukaryota</taxon>
        <taxon>Metazoa</taxon>
        <taxon>Spiralia</taxon>
        <taxon>Gnathifera</taxon>
        <taxon>Rotifera</taxon>
        <taxon>Eurotatoria</taxon>
        <taxon>Bdelloidea</taxon>
        <taxon>Adinetida</taxon>
        <taxon>Adinetidae</taxon>
        <taxon>Adineta</taxon>
    </lineage>
</organism>
<keyword evidence="2" id="KW-0472">Membrane</keyword>
<proteinExistence type="predicted"/>
<feature type="region of interest" description="Disordered" evidence="1">
    <location>
        <begin position="452"/>
        <end position="477"/>
    </location>
</feature>
<dbReference type="EMBL" id="CAJNOR010006939">
    <property type="protein sequence ID" value="CAF1607151.1"/>
    <property type="molecule type" value="Genomic_DNA"/>
</dbReference>